<keyword evidence="10" id="KW-1185">Reference proteome</keyword>
<dbReference type="PANTHER" id="PTHR33362">
    <property type="entry name" value="SIALIC ACID TRAP TRANSPORTER PERMEASE PROTEIN SIAT-RELATED"/>
    <property type="match status" value="1"/>
</dbReference>
<evidence type="ECO:0000256" key="4">
    <source>
        <dbReference type="ARBA" id="ARBA00022692"/>
    </source>
</evidence>
<evidence type="ECO:0000256" key="7">
    <source>
        <dbReference type="SAM" id="Phobius"/>
    </source>
</evidence>
<keyword evidence="3" id="KW-0997">Cell inner membrane</keyword>
<keyword evidence="2" id="KW-1003">Cell membrane</keyword>
<feature type="domain" description="TRAP C4-dicarboxylate transport system permease DctM subunit" evidence="8">
    <location>
        <begin position="8"/>
        <end position="417"/>
    </location>
</feature>
<feature type="transmembrane region" description="Helical" evidence="7">
    <location>
        <begin position="397"/>
        <end position="425"/>
    </location>
</feature>
<feature type="transmembrane region" description="Helical" evidence="7">
    <location>
        <begin position="6"/>
        <end position="35"/>
    </location>
</feature>
<comment type="subcellular location">
    <subcellularLocation>
        <location evidence="1">Cell inner membrane</location>
        <topology evidence="1">Multi-pass membrane protein</topology>
    </subcellularLocation>
</comment>
<dbReference type="RefSeq" id="WP_089757768.1">
    <property type="nucleotide sequence ID" value="NZ_FNGO01000001.1"/>
</dbReference>
<dbReference type="InterPro" id="IPR010656">
    <property type="entry name" value="DctM"/>
</dbReference>
<feature type="transmembrane region" description="Helical" evidence="7">
    <location>
        <begin position="167"/>
        <end position="193"/>
    </location>
</feature>
<name>A0A1G9HF26_9FIRM</name>
<feature type="transmembrane region" description="Helical" evidence="7">
    <location>
        <begin position="314"/>
        <end position="344"/>
    </location>
</feature>
<dbReference type="OrthoDB" id="9772674at2"/>
<evidence type="ECO:0000256" key="1">
    <source>
        <dbReference type="ARBA" id="ARBA00004429"/>
    </source>
</evidence>
<keyword evidence="4 7" id="KW-0812">Transmembrane</keyword>
<evidence type="ECO:0000313" key="9">
    <source>
        <dbReference type="EMBL" id="SDL11517.1"/>
    </source>
</evidence>
<proteinExistence type="predicted"/>
<organism evidence="9 10">
    <name type="scientific">Halarsenatibacter silvermanii</name>
    <dbReference type="NCBI Taxonomy" id="321763"/>
    <lineage>
        <taxon>Bacteria</taxon>
        <taxon>Bacillati</taxon>
        <taxon>Bacillota</taxon>
        <taxon>Clostridia</taxon>
        <taxon>Halanaerobiales</taxon>
        <taxon>Halarsenatibacteraceae</taxon>
        <taxon>Halarsenatibacter</taxon>
    </lineage>
</organism>
<sequence length="428" mass="45053">MNIIHLSLMAVLFLLFLGLPIAFVLGLASLAWLFFAGLSLQAIPMRIFSGIDRFVLLAIPFFMLAGEIMNESGITTRLVRFVELLIGKIRGGLAHVNIYASILFAGISGSAIADVSALGSILIPSMEKQGYTKEFSAMITASSSIVGPIIPPSITIVLYGGVAGESIAGLFAAAIVPGLMIGVGQSVLVAAFAKKKDFPVQKVSFSRKEALLITKDALAALIMPLIILGGILGGVFTPTEAGAIACAYAMLVGFFLFGELKPGDIPHLLKNAARTSALLFIIIGMADILGWILAMEGIPSALAEHLMALTDNRYLLLLIIVGFLLFLGTWLEAGASIVMLAPIVPPMMIEIGFHPLQAGVIVVMGMLIGLITPPLGLCLFTASSVSGAEVEDIFREILPFITVHIVVLILVGIIPQITLLLPGLLGLG</sequence>
<feature type="transmembrane region" description="Helical" evidence="7">
    <location>
        <begin position="98"/>
        <end position="123"/>
    </location>
</feature>
<protein>
    <submittedName>
        <fullName evidence="9">TRAP transporter, DctM subunit</fullName>
    </submittedName>
</protein>
<keyword evidence="6 7" id="KW-0472">Membrane</keyword>
<dbReference type="Proteomes" id="UP000199476">
    <property type="component" value="Unassembled WGS sequence"/>
</dbReference>
<dbReference type="AlphaFoldDB" id="A0A1G9HF26"/>
<dbReference type="GO" id="GO:0005886">
    <property type="term" value="C:plasma membrane"/>
    <property type="evidence" value="ECO:0007669"/>
    <property type="project" value="UniProtKB-SubCell"/>
</dbReference>
<gene>
    <name evidence="9" type="ORF">SAMN04488692_101197</name>
</gene>
<evidence type="ECO:0000313" key="10">
    <source>
        <dbReference type="Proteomes" id="UP000199476"/>
    </source>
</evidence>
<keyword evidence="5 7" id="KW-1133">Transmembrane helix</keyword>
<dbReference type="NCBIfam" id="TIGR00786">
    <property type="entry name" value="dctM"/>
    <property type="match status" value="1"/>
</dbReference>
<feature type="transmembrane region" description="Helical" evidence="7">
    <location>
        <begin position="242"/>
        <end position="260"/>
    </location>
</feature>
<dbReference type="STRING" id="321763.SAMN04488692_101197"/>
<dbReference type="Pfam" id="PF06808">
    <property type="entry name" value="DctM"/>
    <property type="match status" value="1"/>
</dbReference>
<feature type="transmembrane region" description="Helical" evidence="7">
    <location>
        <begin position="135"/>
        <end position="161"/>
    </location>
</feature>
<feature type="transmembrane region" description="Helical" evidence="7">
    <location>
        <begin position="356"/>
        <end position="377"/>
    </location>
</feature>
<feature type="transmembrane region" description="Helical" evidence="7">
    <location>
        <begin position="47"/>
        <end position="65"/>
    </location>
</feature>
<evidence type="ECO:0000256" key="3">
    <source>
        <dbReference type="ARBA" id="ARBA00022519"/>
    </source>
</evidence>
<evidence type="ECO:0000259" key="8">
    <source>
        <dbReference type="Pfam" id="PF06808"/>
    </source>
</evidence>
<evidence type="ECO:0000256" key="5">
    <source>
        <dbReference type="ARBA" id="ARBA00022989"/>
    </source>
</evidence>
<feature type="transmembrane region" description="Helical" evidence="7">
    <location>
        <begin position="217"/>
        <end position="236"/>
    </location>
</feature>
<dbReference type="EMBL" id="FNGO01000001">
    <property type="protein sequence ID" value="SDL11517.1"/>
    <property type="molecule type" value="Genomic_DNA"/>
</dbReference>
<dbReference type="PANTHER" id="PTHR33362:SF2">
    <property type="entry name" value="TRAP TRANSPORTER LARGE PERMEASE PROTEIN"/>
    <property type="match status" value="1"/>
</dbReference>
<dbReference type="InterPro" id="IPR004681">
    <property type="entry name" value="TRAP_DctM"/>
</dbReference>
<reference evidence="9 10" key="1">
    <citation type="submission" date="2016-10" db="EMBL/GenBank/DDBJ databases">
        <authorList>
            <person name="de Groot N.N."/>
        </authorList>
    </citation>
    <scope>NUCLEOTIDE SEQUENCE [LARGE SCALE GENOMIC DNA]</scope>
    <source>
        <strain evidence="9 10">SLAS-1</strain>
    </source>
</reference>
<dbReference type="GO" id="GO:0022857">
    <property type="term" value="F:transmembrane transporter activity"/>
    <property type="evidence" value="ECO:0007669"/>
    <property type="project" value="TreeGrafter"/>
</dbReference>
<evidence type="ECO:0000256" key="2">
    <source>
        <dbReference type="ARBA" id="ARBA00022475"/>
    </source>
</evidence>
<feature type="transmembrane region" description="Helical" evidence="7">
    <location>
        <begin position="272"/>
        <end position="294"/>
    </location>
</feature>
<accession>A0A1G9HF26</accession>
<evidence type="ECO:0000256" key="6">
    <source>
        <dbReference type="ARBA" id="ARBA00023136"/>
    </source>
</evidence>
<dbReference type="PIRSF" id="PIRSF006066">
    <property type="entry name" value="HI0050"/>
    <property type="match status" value="1"/>
</dbReference>